<dbReference type="SUPFAM" id="SSF51905">
    <property type="entry name" value="FAD/NAD(P)-binding domain"/>
    <property type="match status" value="1"/>
</dbReference>
<dbReference type="GO" id="GO:0005737">
    <property type="term" value="C:cytoplasm"/>
    <property type="evidence" value="ECO:0007669"/>
    <property type="project" value="TreeGrafter"/>
</dbReference>
<evidence type="ECO:0000259" key="2">
    <source>
        <dbReference type="Pfam" id="PF01266"/>
    </source>
</evidence>
<evidence type="ECO:0000256" key="1">
    <source>
        <dbReference type="ARBA" id="ARBA00023002"/>
    </source>
</evidence>
<accession>A0A3A8ATZ5</accession>
<keyword evidence="4" id="KW-1185">Reference proteome</keyword>
<dbReference type="OrthoDB" id="6949587at2"/>
<dbReference type="RefSeq" id="WP_121167740.1">
    <property type="nucleotide sequence ID" value="NZ_RAPE01000003.1"/>
</dbReference>
<dbReference type="Pfam" id="PF01266">
    <property type="entry name" value="DAO"/>
    <property type="match status" value="1"/>
</dbReference>
<comment type="caution">
    <text evidence="3">The sequence shown here is derived from an EMBL/GenBank/DDBJ whole genome shotgun (WGS) entry which is preliminary data.</text>
</comment>
<dbReference type="GO" id="GO:0016491">
    <property type="term" value="F:oxidoreductase activity"/>
    <property type="evidence" value="ECO:0007669"/>
    <property type="project" value="UniProtKB-KW"/>
</dbReference>
<reference evidence="3 4" key="1">
    <citation type="submission" date="2018-09" db="EMBL/GenBank/DDBJ databases">
        <title>Roseovarius spongiae sp. nov., isolated from a marine sponge.</title>
        <authorList>
            <person name="Zhuang L."/>
            <person name="Luo L."/>
        </authorList>
    </citation>
    <scope>NUCLEOTIDE SEQUENCE [LARGE SCALE GENOMIC DNA]</scope>
    <source>
        <strain evidence="3 4">HN-E21</strain>
    </source>
</reference>
<dbReference type="Proteomes" id="UP000281128">
    <property type="component" value="Unassembled WGS sequence"/>
</dbReference>
<protein>
    <submittedName>
        <fullName evidence="3">FAD-binding oxidoreductase</fullName>
    </submittedName>
</protein>
<dbReference type="InterPro" id="IPR006076">
    <property type="entry name" value="FAD-dep_OxRdtase"/>
</dbReference>
<organism evidence="3 4">
    <name type="scientific">Roseovarius spongiae</name>
    <dbReference type="NCBI Taxonomy" id="2320272"/>
    <lineage>
        <taxon>Bacteria</taxon>
        <taxon>Pseudomonadati</taxon>
        <taxon>Pseudomonadota</taxon>
        <taxon>Alphaproteobacteria</taxon>
        <taxon>Rhodobacterales</taxon>
        <taxon>Roseobacteraceae</taxon>
        <taxon>Roseovarius</taxon>
    </lineage>
</organism>
<dbReference type="Gene3D" id="3.50.50.60">
    <property type="entry name" value="FAD/NAD(P)-binding domain"/>
    <property type="match status" value="1"/>
</dbReference>
<sequence length="373" mass="39543">MSAGTTADTLVIGGGLVGAAVAWGLARQGEKVILIDEGDVALRASRGNFGLVWVQSKGSGMHDYARWTRRSADLWPDFAGQLAEDSGVSPDYHKPGGLHFCLSEEEMDEVRALNDRMHNVNGALGYGAEMLDRKQLDELMPGLGPDVVGGSYGKHDGHANPLLLLRGLHAALARRGGRYASDARAETIEPDGTGYRVTTPKDVFRGAKVVLAAGHGNSALAPQLDLDIPLRPEKGQILVTERAAPLLTMPTHLLRQTDEGTIMMGDSHEDTGYSTRSGSPVMSQIARNAIRCFPALANLRLVRSWAAVRILTPDGAPIYQQSDAHPGVFSLNCHSGVTLAGAHALALAPMIAAGALAPEMAAFSAGRFHGQTH</sequence>
<dbReference type="EMBL" id="RAPE01000003">
    <property type="protein sequence ID" value="RKF14161.1"/>
    <property type="molecule type" value="Genomic_DNA"/>
</dbReference>
<dbReference type="SUPFAM" id="SSF54373">
    <property type="entry name" value="FAD-linked reductases, C-terminal domain"/>
    <property type="match status" value="1"/>
</dbReference>
<dbReference type="PANTHER" id="PTHR13847">
    <property type="entry name" value="SARCOSINE DEHYDROGENASE-RELATED"/>
    <property type="match status" value="1"/>
</dbReference>
<dbReference type="PANTHER" id="PTHR13847:SF287">
    <property type="entry name" value="FAD-DEPENDENT OXIDOREDUCTASE DOMAIN-CONTAINING PROTEIN 1"/>
    <property type="match status" value="1"/>
</dbReference>
<dbReference type="Gene3D" id="3.30.9.10">
    <property type="entry name" value="D-Amino Acid Oxidase, subunit A, domain 2"/>
    <property type="match status" value="1"/>
</dbReference>
<feature type="domain" description="FAD dependent oxidoreductase" evidence="2">
    <location>
        <begin position="8"/>
        <end position="348"/>
    </location>
</feature>
<dbReference type="InterPro" id="IPR036188">
    <property type="entry name" value="FAD/NAD-bd_sf"/>
</dbReference>
<gene>
    <name evidence="3" type="ORF">D6850_13425</name>
</gene>
<keyword evidence="1" id="KW-0560">Oxidoreductase</keyword>
<dbReference type="AlphaFoldDB" id="A0A3A8ATZ5"/>
<evidence type="ECO:0000313" key="3">
    <source>
        <dbReference type="EMBL" id="RKF14161.1"/>
    </source>
</evidence>
<name>A0A3A8ATZ5_9RHOB</name>
<proteinExistence type="predicted"/>
<evidence type="ECO:0000313" key="4">
    <source>
        <dbReference type="Proteomes" id="UP000281128"/>
    </source>
</evidence>